<dbReference type="PANTHER" id="PTHR43283:SF7">
    <property type="entry name" value="BETA-LACTAMASE-RELATED DOMAIN-CONTAINING PROTEIN"/>
    <property type="match status" value="1"/>
</dbReference>
<dbReference type="GO" id="GO:0016787">
    <property type="term" value="F:hydrolase activity"/>
    <property type="evidence" value="ECO:0007669"/>
    <property type="project" value="UniProtKB-KW"/>
</dbReference>
<name>A0A6B0YU60_9CHLR</name>
<reference evidence="3" key="1">
    <citation type="submission" date="2019-09" db="EMBL/GenBank/DDBJ databases">
        <title>Characterisation of the sponge microbiome using genome-centric metagenomics.</title>
        <authorList>
            <person name="Engelberts J.P."/>
            <person name="Robbins S.J."/>
            <person name="De Goeij J.M."/>
            <person name="Aranda M."/>
            <person name="Bell S.C."/>
            <person name="Webster N.S."/>
        </authorList>
    </citation>
    <scope>NUCLEOTIDE SEQUENCE</scope>
    <source>
        <strain evidence="3">SB0664_bin_27</strain>
    </source>
</reference>
<evidence type="ECO:0000256" key="1">
    <source>
        <dbReference type="SAM" id="MobiDB-lite"/>
    </source>
</evidence>
<dbReference type="SUPFAM" id="SSF56601">
    <property type="entry name" value="beta-lactamase/transpeptidase-like"/>
    <property type="match status" value="1"/>
</dbReference>
<organism evidence="3">
    <name type="scientific">Caldilineaceae bacterium SB0664_bin_27</name>
    <dbReference type="NCBI Taxonomy" id="2605260"/>
    <lineage>
        <taxon>Bacteria</taxon>
        <taxon>Bacillati</taxon>
        <taxon>Chloroflexota</taxon>
        <taxon>Caldilineae</taxon>
        <taxon>Caldilineales</taxon>
        <taxon>Caldilineaceae</taxon>
    </lineage>
</organism>
<proteinExistence type="predicted"/>
<dbReference type="Pfam" id="PF00144">
    <property type="entry name" value="Beta-lactamase"/>
    <property type="match status" value="1"/>
</dbReference>
<feature type="domain" description="Beta-lactamase-related" evidence="2">
    <location>
        <begin position="57"/>
        <end position="326"/>
    </location>
</feature>
<dbReference type="InterPro" id="IPR012338">
    <property type="entry name" value="Beta-lactam/transpept-like"/>
</dbReference>
<dbReference type="EMBL" id="VXRG01000089">
    <property type="protein sequence ID" value="MXY93881.1"/>
    <property type="molecule type" value="Genomic_DNA"/>
</dbReference>
<accession>A0A6B0YU60</accession>
<feature type="compositionally biased region" description="Polar residues" evidence="1">
    <location>
        <begin position="10"/>
        <end position="35"/>
    </location>
</feature>
<sequence length="519" mass="57497">MKNSDRTHGKSTSNATTTWPAKKWQTSPPESQGMDSESLLELLSYYRESKLNIHSMLIIRNGNIGLDACFYPFTPDGTVHDLASVTKSITSVLIGIAIDQGFIESVEQPLLSYFPERTIANLDANKEKITIENLLTMTSGFICGYQPGEKEHSEMFTSEDWVQFVLDLPMARGPGQEYAYCSGNSHLLSAILTKASGMSMLDFAQKHLFAPLGINEVIWPADPQGITRGWGDIHLHPHDLAKIGYLYLNKGLWQGKQLLSAAWVEKSTQAQADRAIKTNTFIRPGRDYGYAWHLVSEGPFSGMYYAAGRGGQSLHVLPGANIVTVITGGENELLEFDRAGIGEFILSISDQALPKNTEGNENLQQKTEVITAAPSPVQKVLPEIAQIISGKKFLLDENFLNFKTISLSFKGQEEAEVRFTMIDPTSEKFNQLVEPVFTQLAAPMRLDGIYTLVPGRFGLSTGIIGNWDTNGDFLLTIDEMADINVFELRMSFEADKVTIVLNEKTGLIVNETFEGVRQH</sequence>
<protein>
    <submittedName>
        <fullName evidence="3">Serine hydrolase</fullName>
    </submittedName>
</protein>
<dbReference type="InterPro" id="IPR001466">
    <property type="entry name" value="Beta-lactam-related"/>
</dbReference>
<dbReference type="AlphaFoldDB" id="A0A6B0YU60"/>
<gene>
    <name evidence="3" type="ORF">F4Y42_10590</name>
</gene>
<dbReference type="Gene3D" id="3.40.710.10">
    <property type="entry name" value="DD-peptidase/beta-lactamase superfamily"/>
    <property type="match status" value="1"/>
</dbReference>
<comment type="caution">
    <text evidence="3">The sequence shown here is derived from an EMBL/GenBank/DDBJ whole genome shotgun (WGS) entry which is preliminary data.</text>
</comment>
<evidence type="ECO:0000313" key="3">
    <source>
        <dbReference type="EMBL" id="MXY93881.1"/>
    </source>
</evidence>
<dbReference type="InterPro" id="IPR050789">
    <property type="entry name" value="Diverse_Enzym_Activities"/>
</dbReference>
<keyword evidence="3" id="KW-0378">Hydrolase</keyword>
<dbReference type="PANTHER" id="PTHR43283">
    <property type="entry name" value="BETA-LACTAMASE-RELATED"/>
    <property type="match status" value="1"/>
</dbReference>
<feature type="region of interest" description="Disordered" evidence="1">
    <location>
        <begin position="1"/>
        <end position="35"/>
    </location>
</feature>
<evidence type="ECO:0000259" key="2">
    <source>
        <dbReference type="Pfam" id="PF00144"/>
    </source>
</evidence>